<organism evidence="15 16">
    <name type="scientific">Corallococcus llansteffanensis</name>
    <dbReference type="NCBI Taxonomy" id="2316731"/>
    <lineage>
        <taxon>Bacteria</taxon>
        <taxon>Pseudomonadati</taxon>
        <taxon>Myxococcota</taxon>
        <taxon>Myxococcia</taxon>
        <taxon>Myxococcales</taxon>
        <taxon>Cystobacterineae</taxon>
        <taxon>Myxococcaceae</taxon>
        <taxon>Corallococcus</taxon>
    </lineage>
</organism>
<evidence type="ECO:0000256" key="11">
    <source>
        <dbReference type="ARBA" id="ARBA00042639"/>
    </source>
</evidence>
<comment type="function">
    <text evidence="1">Thiol-specific peroxidase that catalyzes the reduction of hydrogen peroxide and organic hydroperoxides to water and alcohols, respectively. Plays a role in cell protection against oxidative stress by detoxifying peroxides and as sensor of hydrogen peroxide-mediated signaling events.</text>
</comment>
<dbReference type="CDD" id="cd03017">
    <property type="entry name" value="PRX_BCP"/>
    <property type="match status" value="1"/>
</dbReference>
<dbReference type="InterPro" id="IPR000866">
    <property type="entry name" value="AhpC/TSA"/>
</dbReference>
<keyword evidence="6" id="KW-0560">Oxidoreductase</keyword>
<comment type="similarity">
    <text evidence="10">Belongs to the peroxiredoxin family. BCP/PrxQ subfamily.</text>
</comment>
<feature type="domain" description="Thioredoxin" evidence="14">
    <location>
        <begin position="2"/>
        <end position="146"/>
    </location>
</feature>
<evidence type="ECO:0000256" key="9">
    <source>
        <dbReference type="ARBA" id="ARBA00032824"/>
    </source>
</evidence>
<reference evidence="16" key="1">
    <citation type="submission" date="2018-09" db="EMBL/GenBank/DDBJ databases">
        <authorList>
            <person name="Livingstone P.G."/>
            <person name="Whitworth D.E."/>
        </authorList>
    </citation>
    <scope>NUCLEOTIDE SEQUENCE [LARGE SCALE GENOMIC DNA]</scope>
    <source>
        <strain evidence="16">CA051B</strain>
    </source>
</reference>
<keyword evidence="7" id="KW-1015">Disulfide bond</keyword>
<dbReference type="PIRSF" id="PIRSF000239">
    <property type="entry name" value="AHPC"/>
    <property type="match status" value="1"/>
</dbReference>
<evidence type="ECO:0000313" key="15">
    <source>
        <dbReference type="EMBL" id="RKH42860.1"/>
    </source>
</evidence>
<dbReference type="RefSeq" id="WP_120647896.1">
    <property type="nucleotide sequence ID" value="NZ_RAWB01000658.1"/>
</dbReference>
<evidence type="ECO:0000259" key="14">
    <source>
        <dbReference type="PROSITE" id="PS51352"/>
    </source>
</evidence>
<dbReference type="Gene3D" id="3.40.30.10">
    <property type="entry name" value="Glutaredoxin"/>
    <property type="match status" value="1"/>
</dbReference>
<keyword evidence="8" id="KW-0676">Redox-active center</keyword>
<evidence type="ECO:0000313" key="16">
    <source>
        <dbReference type="Proteomes" id="UP000272888"/>
    </source>
</evidence>
<comment type="catalytic activity">
    <reaction evidence="12">
        <text>a hydroperoxide + [thioredoxin]-dithiol = an alcohol + [thioredoxin]-disulfide + H2O</text>
        <dbReference type="Rhea" id="RHEA:62620"/>
        <dbReference type="Rhea" id="RHEA-COMP:10698"/>
        <dbReference type="Rhea" id="RHEA-COMP:10700"/>
        <dbReference type="ChEBI" id="CHEBI:15377"/>
        <dbReference type="ChEBI" id="CHEBI:29950"/>
        <dbReference type="ChEBI" id="CHEBI:30879"/>
        <dbReference type="ChEBI" id="CHEBI:35924"/>
        <dbReference type="ChEBI" id="CHEBI:50058"/>
        <dbReference type="EC" id="1.11.1.24"/>
    </reaction>
</comment>
<comment type="caution">
    <text evidence="15">The sequence shown here is derived from an EMBL/GenBank/DDBJ whole genome shotgun (WGS) entry which is preliminary data.</text>
</comment>
<feature type="active site" description="Cysteine sulfenic acid (-SOH) intermediate; for peroxidase activity" evidence="13">
    <location>
        <position position="44"/>
    </location>
</feature>
<gene>
    <name evidence="15" type="ORF">D7V93_37505</name>
</gene>
<accession>A0A3A8NHM2</accession>
<evidence type="ECO:0000256" key="2">
    <source>
        <dbReference type="ARBA" id="ARBA00011245"/>
    </source>
</evidence>
<dbReference type="EC" id="1.11.1.24" evidence="3"/>
<keyword evidence="5" id="KW-0049">Antioxidant</keyword>
<keyword evidence="16" id="KW-1185">Reference proteome</keyword>
<protein>
    <recommendedName>
        <fullName evidence="3">thioredoxin-dependent peroxiredoxin</fullName>
        <ecNumber evidence="3">1.11.1.24</ecNumber>
    </recommendedName>
    <alternativeName>
        <fullName evidence="9">Thioredoxin peroxidase</fullName>
    </alternativeName>
    <alternativeName>
        <fullName evidence="11">Thioredoxin-dependent peroxiredoxin Bcp</fullName>
    </alternativeName>
</protein>
<dbReference type="PANTHER" id="PTHR42801:SF4">
    <property type="entry name" value="AHPC_TSA FAMILY PROTEIN"/>
    <property type="match status" value="1"/>
</dbReference>
<dbReference type="InterPro" id="IPR050924">
    <property type="entry name" value="Peroxiredoxin_BCP/PrxQ"/>
</dbReference>
<proteinExistence type="inferred from homology"/>
<dbReference type="AlphaFoldDB" id="A0A3A8NHM2"/>
<evidence type="ECO:0000256" key="10">
    <source>
        <dbReference type="ARBA" id="ARBA00038489"/>
    </source>
</evidence>
<evidence type="ECO:0000256" key="7">
    <source>
        <dbReference type="ARBA" id="ARBA00023157"/>
    </source>
</evidence>
<dbReference type="InterPro" id="IPR013766">
    <property type="entry name" value="Thioredoxin_domain"/>
</dbReference>
<dbReference type="InterPro" id="IPR024706">
    <property type="entry name" value="Peroxiredoxin_AhpC-typ"/>
</dbReference>
<dbReference type="GO" id="GO:0008379">
    <property type="term" value="F:thioredoxin peroxidase activity"/>
    <property type="evidence" value="ECO:0007669"/>
    <property type="project" value="TreeGrafter"/>
</dbReference>
<comment type="subunit">
    <text evidence="2">Monomer.</text>
</comment>
<dbReference type="GO" id="GO:0045454">
    <property type="term" value="P:cell redox homeostasis"/>
    <property type="evidence" value="ECO:0007669"/>
    <property type="project" value="TreeGrafter"/>
</dbReference>
<dbReference type="EMBL" id="RAWB01000658">
    <property type="protein sequence ID" value="RKH42860.1"/>
    <property type="molecule type" value="Genomic_DNA"/>
</dbReference>
<dbReference type="Proteomes" id="UP000272888">
    <property type="component" value="Unassembled WGS sequence"/>
</dbReference>
<dbReference type="GO" id="GO:0034599">
    <property type="term" value="P:cellular response to oxidative stress"/>
    <property type="evidence" value="ECO:0007669"/>
    <property type="project" value="TreeGrafter"/>
</dbReference>
<evidence type="ECO:0000256" key="5">
    <source>
        <dbReference type="ARBA" id="ARBA00022862"/>
    </source>
</evidence>
<name>A0A3A8NHM2_9BACT</name>
<dbReference type="SUPFAM" id="SSF52833">
    <property type="entry name" value="Thioredoxin-like"/>
    <property type="match status" value="1"/>
</dbReference>
<dbReference type="InterPro" id="IPR036249">
    <property type="entry name" value="Thioredoxin-like_sf"/>
</dbReference>
<evidence type="ECO:0000256" key="12">
    <source>
        <dbReference type="ARBA" id="ARBA00049091"/>
    </source>
</evidence>
<sequence length="146" mass="16175">MLKQGDVAPEFTVKDHTGKTHRLSDYRGKNVVLWFYPKADTPGCTAEGCSFRDHKAQYEQKGTVILGISFDTPEENQAFAKKFDFNFPLLCDVDRTVGLAYGAADDAKAANARRVGVVIGPDGKVKEWHAKVDARAFPQEALSRLQ</sequence>
<evidence type="ECO:0000256" key="13">
    <source>
        <dbReference type="PIRSR" id="PIRSR000239-1"/>
    </source>
</evidence>
<dbReference type="PROSITE" id="PS51352">
    <property type="entry name" value="THIOREDOXIN_2"/>
    <property type="match status" value="1"/>
</dbReference>
<evidence type="ECO:0000256" key="3">
    <source>
        <dbReference type="ARBA" id="ARBA00013017"/>
    </source>
</evidence>
<evidence type="ECO:0000256" key="6">
    <source>
        <dbReference type="ARBA" id="ARBA00023002"/>
    </source>
</evidence>
<dbReference type="Pfam" id="PF00578">
    <property type="entry name" value="AhpC-TSA"/>
    <property type="match status" value="1"/>
</dbReference>
<dbReference type="GO" id="GO:0005737">
    <property type="term" value="C:cytoplasm"/>
    <property type="evidence" value="ECO:0007669"/>
    <property type="project" value="TreeGrafter"/>
</dbReference>
<keyword evidence="4" id="KW-0575">Peroxidase</keyword>
<evidence type="ECO:0000256" key="4">
    <source>
        <dbReference type="ARBA" id="ARBA00022559"/>
    </source>
</evidence>
<evidence type="ECO:0000256" key="8">
    <source>
        <dbReference type="ARBA" id="ARBA00023284"/>
    </source>
</evidence>
<evidence type="ECO:0000256" key="1">
    <source>
        <dbReference type="ARBA" id="ARBA00003330"/>
    </source>
</evidence>
<dbReference type="PANTHER" id="PTHR42801">
    <property type="entry name" value="THIOREDOXIN-DEPENDENT PEROXIDE REDUCTASE"/>
    <property type="match status" value="1"/>
</dbReference>